<accession>A0A561UCD5</accession>
<dbReference type="AlphaFoldDB" id="A0A561UCD5"/>
<comment type="caution">
    <text evidence="2">The sequence shown here is derived from an EMBL/GenBank/DDBJ whole genome shotgun (WGS) entry which is preliminary data.</text>
</comment>
<dbReference type="EMBL" id="VIWT01000001">
    <property type="protein sequence ID" value="TWF97017.1"/>
    <property type="molecule type" value="Genomic_DNA"/>
</dbReference>
<feature type="signal peptide" evidence="1">
    <location>
        <begin position="1"/>
        <end position="45"/>
    </location>
</feature>
<evidence type="ECO:0000313" key="3">
    <source>
        <dbReference type="Proteomes" id="UP000317940"/>
    </source>
</evidence>
<dbReference type="Proteomes" id="UP000317940">
    <property type="component" value="Unassembled WGS sequence"/>
</dbReference>
<dbReference type="OrthoDB" id="3855295at2"/>
<proteinExistence type="predicted"/>
<protein>
    <recommendedName>
        <fullName evidence="4">Secreted protein</fullName>
    </recommendedName>
</protein>
<reference evidence="2 3" key="1">
    <citation type="submission" date="2019-06" db="EMBL/GenBank/DDBJ databases">
        <title>Sequencing the genomes of 1000 actinobacteria strains.</title>
        <authorList>
            <person name="Klenk H.-P."/>
        </authorList>
    </citation>
    <scope>NUCLEOTIDE SEQUENCE [LARGE SCALE GENOMIC DNA]</scope>
    <source>
        <strain evidence="2 3">DSM 44826</strain>
    </source>
</reference>
<dbReference type="InterPro" id="IPR006311">
    <property type="entry name" value="TAT_signal"/>
</dbReference>
<name>A0A561UCD5_9ACTN</name>
<gene>
    <name evidence="2" type="ORF">FHX73_11792</name>
</gene>
<evidence type="ECO:0000313" key="2">
    <source>
        <dbReference type="EMBL" id="TWF97017.1"/>
    </source>
</evidence>
<evidence type="ECO:0000256" key="1">
    <source>
        <dbReference type="SAM" id="SignalP"/>
    </source>
</evidence>
<sequence length="106" mass="10809">MSPQPTAADTPSEGLSRRLLMRQAAAVGAAGLASTLVTGATPANAATTAATATTAAEGPAPTLDEPMVVHLRDVRSGHLDLFSGERHQRIQDPELAAALVRALSLT</sequence>
<evidence type="ECO:0008006" key="4">
    <source>
        <dbReference type="Google" id="ProtNLM"/>
    </source>
</evidence>
<organism evidence="2 3">
    <name type="scientific">Kitasatospora viridis</name>
    <dbReference type="NCBI Taxonomy" id="281105"/>
    <lineage>
        <taxon>Bacteria</taxon>
        <taxon>Bacillati</taxon>
        <taxon>Actinomycetota</taxon>
        <taxon>Actinomycetes</taxon>
        <taxon>Kitasatosporales</taxon>
        <taxon>Streptomycetaceae</taxon>
        <taxon>Kitasatospora</taxon>
    </lineage>
</organism>
<keyword evidence="1" id="KW-0732">Signal</keyword>
<feature type="chain" id="PRO_5021806501" description="Secreted protein" evidence="1">
    <location>
        <begin position="46"/>
        <end position="106"/>
    </location>
</feature>
<dbReference type="RefSeq" id="WP_145903295.1">
    <property type="nucleotide sequence ID" value="NZ_BAAAMZ010000043.1"/>
</dbReference>
<dbReference type="PROSITE" id="PS51318">
    <property type="entry name" value="TAT"/>
    <property type="match status" value="1"/>
</dbReference>
<keyword evidence="3" id="KW-1185">Reference proteome</keyword>